<dbReference type="Proteomes" id="UP001597197">
    <property type="component" value="Unassembled WGS sequence"/>
</dbReference>
<evidence type="ECO:0000256" key="5">
    <source>
        <dbReference type="ARBA" id="ARBA00022989"/>
    </source>
</evidence>
<evidence type="ECO:0000256" key="1">
    <source>
        <dbReference type="ARBA" id="ARBA00004167"/>
    </source>
</evidence>
<evidence type="ECO:0000256" key="4">
    <source>
        <dbReference type="ARBA" id="ARBA00022692"/>
    </source>
</evidence>
<evidence type="ECO:0000259" key="9">
    <source>
        <dbReference type="Pfam" id="PF10099"/>
    </source>
</evidence>
<evidence type="ECO:0000313" key="10">
    <source>
        <dbReference type="EMBL" id="MFD1872321.1"/>
    </source>
</evidence>
<dbReference type="EMBL" id="JBHUFD010000003">
    <property type="protein sequence ID" value="MFD1872321.1"/>
    <property type="molecule type" value="Genomic_DNA"/>
</dbReference>
<evidence type="ECO:0000256" key="8">
    <source>
        <dbReference type="ARBA" id="ARBA00030803"/>
    </source>
</evidence>
<name>A0ABW4QSZ9_9BACT</name>
<evidence type="ECO:0000256" key="7">
    <source>
        <dbReference type="ARBA" id="ARBA00029829"/>
    </source>
</evidence>
<dbReference type="InterPro" id="IPR041916">
    <property type="entry name" value="Anti_sigma_zinc_sf"/>
</dbReference>
<evidence type="ECO:0000256" key="3">
    <source>
        <dbReference type="ARBA" id="ARBA00022475"/>
    </source>
</evidence>
<sequence length="299" mass="31086">MESGRLEQYALGELDPAARAEVEAQASRYPEVRQELDTLLAGLDVYAEAHALTPPSGMRERVLGRVLAKIGTAAPAAPVVAPAAPVVAVVTPVAAPAPEVPTMRVSASNPSVASAAPVAEPAARRGGWAIAASIALLLSLVGNALLYSNLQQTRSDLAVALGEQTRFASATQVMERRLSATQEQLHVLRSPDDYKLVALAGTPAHPTARARVLFNKVAHRVYIDVAQLPPLPPGKQYQLWALDNGKPVDAGVLTAATTAGSGLQQMKDITSAQAFAMTVEPTGGSAGPTLTTMTVIGNI</sequence>
<evidence type="ECO:0000256" key="2">
    <source>
        <dbReference type="ARBA" id="ARBA00004236"/>
    </source>
</evidence>
<accession>A0ABW4QSZ9</accession>
<evidence type="ECO:0000313" key="11">
    <source>
        <dbReference type="Proteomes" id="UP001597197"/>
    </source>
</evidence>
<dbReference type="InterPro" id="IPR018764">
    <property type="entry name" value="RskA_C"/>
</dbReference>
<proteinExistence type="predicted"/>
<keyword evidence="11" id="KW-1185">Reference proteome</keyword>
<dbReference type="Pfam" id="PF10099">
    <property type="entry name" value="RskA_C"/>
    <property type="match status" value="1"/>
</dbReference>
<dbReference type="RefSeq" id="WP_382312723.1">
    <property type="nucleotide sequence ID" value="NZ_JBHUFD010000003.1"/>
</dbReference>
<dbReference type="InterPro" id="IPR051474">
    <property type="entry name" value="Anti-sigma-K/W_factor"/>
</dbReference>
<keyword evidence="4" id="KW-0812">Transmembrane</keyword>
<keyword evidence="3" id="KW-1003">Cell membrane</keyword>
<comment type="subcellular location">
    <subcellularLocation>
        <location evidence="2">Cell membrane</location>
    </subcellularLocation>
    <subcellularLocation>
        <location evidence="1">Membrane</location>
        <topology evidence="1">Single-pass membrane protein</topology>
    </subcellularLocation>
</comment>
<organism evidence="10 11">
    <name type="scientific">Hymenobacter bucti</name>
    <dbReference type="NCBI Taxonomy" id="1844114"/>
    <lineage>
        <taxon>Bacteria</taxon>
        <taxon>Pseudomonadati</taxon>
        <taxon>Bacteroidota</taxon>
        <taxon>Cytophagia</taxon>
        <taxon>Cytophagales</taxon>
        <taxon>Hymenobacteraceae</taxon>
        <taxon>Hymenobacter</taxon>
    </lineage>
</organism>
<keyword evidence="5" id="KW-1133">Transmembrane helix</keyword>
<protein>
    <recommendedName>
        <fullName evidence="8">Regulator of SigK</fullName>
    </recommendedName>
    <alternativeName>
        <fullName evidence="7">Sigma-K anti-sigma factor RskA</fullName>
    </alternativeName>
</protein>
<dbReference type="PANTHER" id="PTHR37461">
    <property type="entry name" value="ANTI-SIGMA-K FACTOR RSKA"/>
    <property type="match status" value="1"/>
</dbReference>
<keyword evidence="6" id="KW-0472">Membrane</keyword>
<feature type="domain" description="Anti-sigma K factor RskA C-terminal" evidence="9">
    <location>
        <begin position="141"/>
        <end position="292"/>
    </location>
</feature>
<gene>
    <name evidence="10" type="ORF">ACFSDX_07775</name>
</gene>
<comment type="caution">
    <text evidence="10">The sequence shown here is derived from an EMBL/GenBank/DDBJ whole genome shotgun (WGS) entry which is preliminary data.</text>
</comment>
<dbReference type="PANTHER" id="PTHR37461:SF1">
    <property type="entry name" value="ANTI-SIGMA-K FACTOR RSKA"/>
    <property type="match status" value="1"/>
</dbReference>
<dbReference type="Gene3D" id="1.10.10.1320">
    <property type="entry name" value="Anti-sigma factor, zinc-finger domain"/>
    <property type="match status" value="1"/>
</dbReference>
<reference evidence="11" key="1">
    <citation type="journal article" date="2019" name="Int. J. Syst. Evol. Microbiol.">
        <title>The Global Catalogue of Microorganisms (GCM) 10K type strain sequencing project: providing services to taxonomists for standard genome sequencing and annotation.</title>
        <authorList>
            <consortium name="The Broad Institute Genomics Platform"/>
            <consortium name="The Broad Institute Genome Sequencing Center for Infectious Disease"/>
            <person name="Wu L."/>
            <person name="Ma J."/>
        </authorList>
    </citation>
    <scope>NUCLEOTIDE SEQUENCE [LARGE SCALE GENOMIC DNA]</scope>
    <source>
        <strain evidence="11">CGMCC 1.15795</strain>
    </source>
</reference>
<evidence type="ECO:0000256" key="6">
    <source>
        <dbReference type="ARBA" id="ARBA00023136"/>
    </source>
</evidence>